<evidence type="ECO:0000259" key="1">
    <source>
        <dbReference type="Pfam" id="PF12867"/>
    </source>
</evidence>
<sequence length="190" mass="21061">MLNTTTEFDPVTVLSEQLSWHFENRARPRLDGLTDEELHREPVVDCWGVRRRSSPEQKGSGDWTIDFGHPAPDPAPVTTIGWRLAHVIVGVLGARAASHFDATFSWGIADYDAWPYAGTADEALAQLDATYAAWSGGVRGLTVDDLHRRVGPAEGPWAEHSMGELVAHINREAIHHLAEIALLRDLYAHR</sequence>
<protein>
    <submittedName>
        <fullName evidence="2">DinB family protein</fullName>
    </submittedName>
</protein>
<dbReference type="Gene3D" id="1.20.120.450">
    <property type="entry name" value="dinb family like domain"/>
    <property type="match status" value="1"/>
</dbReference>
<name>A0AAU8DQU0_9ACTN</name>
<dbReference type="EMBL" id="CP159218">
    <property type="protein sequence ID" value="XCG64668.1"/>
    <property type="molecule type" value="Genomic_DNA"/>
</dbReference>
<dbReference type="InterPro" id="IPR034660">
    <property type="entry name" value="DinB/YfiT-like"/>
</dbReference>
<proteinExistence type="predicted"/>
<dbReference type="InterPro" id="IPR024775">
    <property type="entry name" value="DinB-like"/>
</dbReference>
<dbReference type="RefSeq" id="WP_353650281.1">
    <property type="nucleotide sequence ID" value="NZ_CP159218.1"/>
</dbReference>
<reference evidence="2" key="1">
    <citation type="submission" date="2024-05" db="EMBL/GenBank/DDBJ databases">
        <authorList>
            <person name="Cai S.Y."/>
            <person name="Jin L.M."/>
            <person name="Li H.R."/>
        </authorList>
    </citation>
    <scope>NUCLEOTIDE SEQUENCE</scope>
    <source>
        <strain evidence="2">A5-74</strain>
    </source>
</reference>
<evidence type="ECO:0000313" key="2">
    <source>
        <dbReference type="EMBL" id="XCG64668.1"/>
    </source>
</evidence>
<dbReference type="SUPFAM" id="SSF109854">
    <property type="entry name" value="DinB/YfiT-like putative metalloenzymes"/>
    <property type="match status" value="1"/>
</dbReference>
<dbReference type="Pfam" id="PF12867">
    <property type="entry name" value="DinB_2"/>
    <property type="match status" value="1"/>
</dbReference>
<feature type="domain" description="DinB-like" evidence="1">
    <location>
        <begin position="24"/>
        <end position="180"/>
    </location>
</feature>
<organism evidence="2">
    <name type="scientific">Nakamurella sp. A5-74</name>
    <dbReference type="NCBI Taxonomy" id="3158264"/>
    <lineage>
        <taxon>Bacteria</taxon>
        <taxon>Bacillati</taxon>
        <taxon>Actinomycetota</taxon>
        <taxon>Actinomycetes</taxon>
        <taxon>Nakamurellales</taxon>
        <taxon>Nakamurellaceae</taxon>
        <taxon>Nakamurella</taxon>
    </lineage>
</organism>
<accession>A0AAU8DQU0</accession>
<gene>
    <name evidence="2" type="ORF">ABLG96_04895</name>
</gene>
<dbReference type="AlphaFoldDB" id="A0AAU8DQU0"/>